<reference evidence="3 4" key="1">
    <citation type="journal article" date="2015" name="Stand. Genomic Sci.">
        <title>Genomic Encyclopedia of Bacterial and Archaeal Type Strains, Phase III: the genomes of soil and plant-associated and newly described type strains.</title>
        <authorList>
            <person name="Whitman W.B."/>
            <person name="Woyke T."/>
            <person name="Klenk H.P."/>
            <person name="Zhou Y."/>
            <person name="Lilburn T.G."/>
            <person name="Beck B.J."/>
            <person name="De Vos P."/>
            <person name="Vandamme P."/>
            <person name="Eisen J.A."/>
            <person name="Garrity G."/>
            <person name="Hugenholtz P."/>
            <person name="Kyrpides N.C."/>
        </authorList>
    </citation>
    <scope>NUCLEOTIDE SEQUENCE [LARGE SCALE GENOMIC DNA]</scope>
    <source>
        <strain evidence="3 4">CGMCC 1.7748</strain>
    </source>
</reference>
<dbReference type="InterPro" id="IPR008462">
    <property type="entry name" value="CsbD"/>
</dbReference>
<dbReference type="PANTHER" id="PTHR34977:SF1">
    <property type="entry name" value="UPF0337 PROTEIN YJBJ"/>
    <property type="match status" value="1"/>
</dbReference>
<dbReference type="Proteomes" id="UP000316624">
    <property type="component" value="Unassembled WGS sequence"/>
</dbReference>
<dbReference type="InterPro" id="IPR036629">
    <property type="entry name" value="YjbJ_sf"/>
</dbReference>
<evidence type="ECO:0000313" key="3">
    <source>
        <dbReference type="EMBL" id="TWH91525.1"/>
    </source>
</evidence>
<comment type="caution">
    <text evidence="3">The sequence shown here is derived from an EMBL/GenBank/DDBJ whole genome shotgun (WGS) entry which is preliminary data.</text>
</comment>
<accession>A0A562K8I6</accession>
<protein>
    <submittedName>
        <fullName evidence="3">Uncharacterized protein YjbJ (UPF0337 family)</fullName>
    </submittedName>
</protein>
<dbReference type="Pfam" id="PF05532">
    <property type="entry name" value="CsbD"/>
    <property type="match status" value="1"/>
</dbReference>
<dbReference type="InterPro" id="IPR050423">
    <property type="entry name" value="UPF0337_stress_rsp"/>
</dbReference>
<dbReference type="Gene3D" id="1.10.1470.10">
    <property type="entry name" value="YjbJ"/>
    <property type="match status" value="1"/>
</dbReference>
<evidence type="ECO:0000259" key="2">
    <source>
        <dbReference type="Pfam" id="PF05532"/>
    </source>
</evidence>
<dbReference type="AlphaFoldDB" id="A0A562K8I6"/>
<sequence length="77" mass="7954">MKAMAPLVVSAPAKETEMDSNRIKGEAKKVKGSIKEAAGKITGDRSLEAEGVAEKAAGTVQSAAGKATDKIRDAVRK</sequence>
<dbReference type="SUPFAM" id="SSF69047">
    <property type="entry name" value="Hypothetical protein YjbJ"/>
    <property type="match status" value="1"/>
</dbReference>
<organism evidence="3 4">
    <name type="scientific">Sphingobium wenxiniae (strain DSM 21828 / CGMCC 1.7748 / JZ-1)</name>
    <dbReference type="NCBI Taxonomy" id="595605"/>
    <lineage>
        <taxon>Bacteria</taxon>
        <taxon>Pseudomonadati</taxon>
        <taxon>Pseudomonadota</taxon>
        <taxon>Alphaproteobacteria</taxon>
        <taxon>Sphingomonadales</taxon>
        <taxon>Sphingomonadaceae</taxon>
        <taxon>Sphingobium</taxon>
    </lineage>
</organism>
<proteinExistence type="inferred from homology"/>
<evidence type="ECO:0000313" key="4">
    <source>
        <dbReference type="Proteomes" id="UP000316624"/>
    </source>
</evidence>
<gene>
    <name evidence="3" type="ORF">IQ35_03211</name>
</gene>
<name>A0A562K8I6_SPHWJ</name>
<feature type="domain" description="CsbD-like" evidence="2">
    <location>
        <begin position="21"/>
        <end position="73"/>
    </location>
</feature>
<comment type="similarity">
    <text evidence="1">Belongs to the UPF0337 (CsbD) family.</text>
</comment>
<keyword evidence="4" id="KW-1185">Reference proteome</keyword>
<dbReference type="PANTHER" id="PTHR34977">
    <property type="entry name" value="UPF0337 PROTEIN YJBJ"/>
    <property type="match status" value="1"/>
</dbReference>
<dbReference type="EMBL" id="VLKK01000015">
    <property type="protein sequence ID" value="TWH91525.1"/>
    <property type="molecule type" value="Genomic_DNA"/>
</dbReference>
<evidence type="ECO:0000256" key="1">
    <source>
        <dbReference type="ARBA" id="ARBA00009129"/>
    </source>
</evidence>